<reference evidence="1" key="1">
    <citation type="submission" date="2019-02" db="EMBL/GenBank/DDBJ databases">
        <authorList>
            <person name="Gruber-Vodicka R. H."/>
            <person name="Seah K. B. B."/>
        </authorList>
    </citation>
    <scope>NUCLEOTIDE SEQUENCE</scope>
    <source>
        <strain evidence="1">BECK_M6</strain>
    </source>
</reference>
<evidence type="ECO:0000313" key="1">
    <source>
        <dbReference type="EMBL" id="VFJ90387.1"/>
    </source>
</evidence>
<organism evidence="1">
    <name type="scientific">Candidatus Kentrum sp. LFY</name>
    <dbReference type="NCBI Taxonomy" id="2126342"/>
    <lineage>
        <taxon>Bacteria</taxon>
        <taxon>Pseudomonadati</taxon>
        <taxon>Pseudomonadota</taxon>
        <taxon>Gammaproteobacteria</taxon>
        <taxon>Candidatus Kentrum</taxon>
    </lineage>
</organism>
<gene>
    <name evidence="1" type="ORF">BECKLFY1418A_GA0070994_101134</name>
</gene>
<accession>A0A450UD77</accession>
<proteinExistence type="predicted"/>
<sequence>MSSPSISIPFCRGKAHGPLRWPGLRSSIKRLLEFCFPFQSGHLDQRGRSLCVEISIRHTRFCPFGRDDRLWMRSSPEALVFFSDAWMICSSLMTRSLGRRCFGCGPSALSALLASSALACAVMPASVATRATRCAGTLGVGTCKKIYNTIIPNGFAALPMRWHLFRYSKNLEKNAQKFVVRHFSPREKFFAFGVSTKSEDLSLRSR</sequence>
<dbReference type="AlphaFoldDB" id="A0A450UD77"/>
<name>A0A450UD77_9GAMM</name>
<dbReference type="EMBL" id="CAADFH010000011">
    <property type="protein sequence ID" value="VFJ90387.1"/>
    <property type="molecule type" value="Genomic_DNA"/>
</dbReference>
<protein>
    <submittedName>
        <fullName evidence="1">Uncharacterized protein</fullName>
    </submittedName>
</protein>